<dbReference type="Pfam" id="PF01619">
    <property type="entry name" value="Pro_dh"/>
    <property type="match status" value="1"/>
</dbReference>
<evidence type="ECO:0000313" key="12">
    <source>
        <dbReference type="EMBL" id="KON96208.1"/>
    </source>
</evidence>
<dbReference type="RefSeq" id="WP_043068934.1">
    <property type="nucleotide sequence ID" value="NZ_BJOA01000056.1"/>
</dbReference>
<feature type="binding site" evidence="9">
    <location>
        <position position="287"/>
    </location>
    <ligand>
        <name>substrate</name>
    </ligand>
</feature>
<dbReference type="EMBL" id="FNED01000007">
    <property type="protein sequence ID" value="SDI75408.1"/>
    <property type="molecule type" value="Genomic_DNA"/>
</dbReference>
<dbReference type="GO" id="GO:0000166">
    <property type="term" value="F:nucleotide binding"/>
    <property type="evidence" value="ECO:0007669"/>
    <property type="project" value="UniProtKB-KW"/>
</dbReference>
<feature type="binding site" evidence="10">
    <location>
        <begin position="185"/>
        <end position="187"/>
    </location>
    <ligand>
        <name>FAD</name>
        <dbReference type="ChEBI" id="CHEBI:57692"/>
    </ligand>
</feature>
<dbReference type="Proteomes" id="UP000037269">
    <property type="component" value="Unassembled WGS sequence"/>
</dbReference>
<dbReference type="GeneID" id="42306025"/>
<dbReference type="SUPFAM" id="SSF51730">
    <property type="entry name" value="FAD-linked oxidoreductase"/>
    <property type="match status" value="1"/>
</dbReference>
<dbReference type="PANTHER" id="PTHR13914:SF0">
    <property type="entry name" value="PROLINE DEHYDROGENASE 1, MITOCHONDRIAL"/>
    <property type="match status" value="1"/>
</dbReference>
<evidence type="ECO:0000313" key="13">
    <source>
        <dbReference type="EMBL" id="SDI75408.1"/>
    </source>
</evidence>
<dbReference type="EMBL" id="LGUG01000004">
    <property type="protein sequence ID" value="KON96208.1"/>
    <property type="molecule type" value="Genomic_DNA"/>
</dbReference>
<comment type="cofactor">
    <cofactor evidence="10">
        <name>FAD</name>
        <dbReference type="ChEBI" id="CHEBI:57692"/>
    </cofactor>
    <text evidence="10">Binds 1 FAD per subunit.</text>
</comment>
<feature type="binding site" evidence="10">
    <location>
        <position position="199"/>
    </location>
    <ligand>
        <name>FAD</name>
        <dbReference type="ChEBI" id="CHEBI:57692"/>
    </ligand>
</feature>
<keyword evidence="3" id="KW-0285">Flavoprotein</keyword>
<evidence type="ECO:0000256" key="6">
    <source>
        <dbReference type="ARBA" id="ARBA00023002"/>
    </source>
</evidence>
<feature type="binding site" evidence="10">
    <location>
        <begin position="224"/>
        <end position="225"/>
    </location>
    <ligand>
        <name>FAD</name>
        <dbReference type="ChEBI" id="CHEBI:57692"/>
    </ligand>
</feature>
<evidence type="ECO:0000259" key="11">
    <source>
        <dbReference type="Pfam" id="PF01619"/>
    </source>
</evidence>
<keyword evidence="7" id="KW-0642">Proline metabolism</keyword>
<sequence length="305" mass="35519">MILEAAIKRFFLFLSQNYSMNRAAKKWGLRYGASRFVAGETIREAISKVKELNAQGLTCTLDHLGEFVRSRREAIESADYCIKTLDAIHQAGVDSNLSLKLTQLGLDIDTVMCHENMRRILERAKQYGNFVRIDMEDYSHCQQTLNMLHELRKEYDNVGTVIQAYLYRSESDVKALRGVPLRLVKGAYKESSKVAYPDKKDVDDNYKRIIKQHLLSRSYTAVATHDEHIIDYTKRVVLKHRIPHTHFEFQMLYGIRTQLQLSLAREGYKMRVYVPYGNDWYAYFMRRLAERPANVAFVLKGMVTK</sequence>
<dbReference type="OrthoDB" id="9773461at2"/>
<dbReference type="InterPro" id="IPR008219">
    <property type="entry name" value="PRODH_bac_arc"/>
</dbReference>
<dbReference type="Proteomes" id="UP000182836">
    <property type="component" value="Unassembled WGS sequence"/>
</dbReference>
<evidence type="ECO:0000313" key="14">
    <source>
        <dbReference type="Proteomes" id="UP000037269"/>
    </source>
</evidence>
<evidence type="ECO:0000256" key="1">
    <source>
        <dbReference type="ARBA" id="ARBA00004739"/>
    </source>
</evidence>
<keyword evidence="5 10" id="KW-0274">FAD</keyword>
<dbReference type="GO" id="GO:0010133">
    <property type="term" value="P:L-proline catabolic process to L-glutamate"/>
    <property type="evidence" value="ECO:0007669"/>
    <property type="project" value="UniProtKB-UniPathway"/>
</dbReference>
<dbReference type="PIRSF" id="PIRSF000196">
    <property type="entry name" value="Pro_dehydrog"/>
    <property type="match status" value="1"/>
</dbReference>
<comment type="catalytic activity">
    <reaction evidence="8">
        <text>L-proline + a quinone = (S)-1-pyrroline-5-carboxylate + a quinol + H(+)</text>
        <dbReference type="Rhea" id="RHEA:23784"/>
        <dbReference type="ChEBI" id="CHEBI:15378"/>
        <dbReference type="ChEBI" id="CHEBI:17388"/>
        <dbReference type="ChEBI" id="CHEBI:24646"/>
        <dbReference type="ChEBI" id="CHEBI:60039"/>
        <dbReference type="ChEBI" id="CHEBI:132124"/>
        <dbReference type="EC" id="1.5.5.2"/>
    </reaction>
</comment>
<dbReference type="InterPro" id="IPR029041">
    <property type="entry name" value="FAD-linked_oxidoreductase-like"/>
</dbReference>
<reference evidence="13 15" key="2">
    <citation type="submission" date="2016-10" db="EMBL/GenBank/DDBJ databases">
        <authorList>
            <person name="de Groot N.N."/>
        </authorList>
    </citation>
    <scope>NUCLEOTIDE SEQUENCE [LARGE SCALE GENOMIC DNA]</scope>
    <source>
        <strain evidence="13 15">DSM 2895</strain>
    </source>
</reference>
<dbReference type="PANTHER" id="PTHR13914">
    <property type="entry name" value="PROLINE OXIDASE"/>
    <property type="match status" value="1"/>
</dbReference>
<proteinExistence type="predicted"/>
<name>A0A0D1UT86_ANEMI</name>
<feature type="binding site" evidence="10">
    <location>
        <position position="135"/>
    </location>
    <ligand>
        <name>FAD</name>
        <dbReference type="ChEBI" id="CHEBI:57692"/>
    </ligand>
</feature>
<evidence type="ECO:0000256" key="5">
    <source>
        <dbReference type="ARBA" id="ARBA00022827"/>
    </source>
</evidence>
<dbReference type="Gene3D" id="3.20.20.220">
    <property type="match status" value="1"/>
</dbReference>
<dbReference type="STRING" id="47500.AF333_12665"/>
<dbReference type="InterPro" id="IPR015659">
    <property type="entry name" value="Proline_oxidase"/>
</dbReference>
<evidence type="ECO:0000256" key="9">
    <source>
        <dbReference type="PIRSR" id="PIRSR000196-1"/>
    </source>
</evidence>
<dbReference type="EC" id="1.5.5.2" evidence="2"/>
<dbReference type="AlphaFoldDB" id="A0A0D1UT86"/>
<dbReference type="UniPathway" id="UPA00261">
    <property type="reaction ID" value="UER00373"/>
</dbReference>
<keyword evidence="14" id="KW-1185">Reference proteome</keyword>
<evidence type="ECO:0000256" key="4">
    <source>
        <dbReference type="ARBA" id="ARBA00022741"/>
    </source>
</evidence>
<evidence type="ECO:0000313" key="15">
    <source>
        <dbReference type="Proteomes" id="UP000182836"/>
    </source>
</evidence>
<feature type="binding site" evidence="9">
    <location>
        <position position="286"/>
    </location>
    <ligand>
        <name>substrate</name>
    </ligand>
</feature>
<evidence type="ECO:0000256" key="3">
    <source>
        <dbReference type="ARBA" id="ARBA00022630"/>
    </source>
</evidence>
<reference evidence="12 14" key="1">
    <citation type="submission" date="2015-07" db="EMBL/GenBank/DDBJ databases">
        <title>Fjat-14205 dsm 2895.</title>
        <authorList>
            <person name="Liu B."/>
            <person name="Wang J."/>
            <person name="Zhu Y."/>
            <person name="Liu G."/>
            <person name="Chen Q."/>
            <person name="Chen Z."/>
            <person name="Lan J."/>
            <person name="Che J."/>
            <person name="Ge C."/>
            <person name="Shi H."/>
            <person name="Pan Z."/>
            <person name="Liu X."/>
        </authorList>
    </citation>
    <scope>NUCLEOTIDE SEQUENCE [LARGE SCALE GENOMIC DNA]</scope>
    <source>
        <strain evidence="12 14">DSM 2895</strain>
    </source>
</reference>
<feature type="binding site" evidence="10">
    <location>
        <position position="163"/>
    </location>
    <ligand>
        <name>FAD</name>
        <dbReference type="ChEBI" id="CHEBI:57692"/>
    </ligand>
</feature>
<evidence type="ECO:0000256" key="8">
    <source>
        <dbReference type="ARBA" id="ARBA00048779"/>
    </source>
</evidence>
<evidence type="ECO:0000256" key="2">
    <source>
        <dbReference type="ARBA" id="ARBA00012695"/>
    </source>
</evidence>
<feature type="binding site" evidence="9">
    <location>
        <position position="100"/>
    </location>
    <ligand>
        <name>substrate</name>
    </ligand>
</feature>
<organism evidence="12 14">
    <name type="scientific">Aneurinibacillus migulanus</name>
    <name type="common">Bacillus migulanus</name>
    <dbReference type="NCBI Taxonomy" id="47500"/>
    <lineage>
        <taxon>Bacteria</taxon>
        <taxon>Bacillati</taxon>
        <taxon>Bacillota</taxon>
        <taxon>Bacilli</taxon>
        <taxon>Bacillales</taxon>
        <taxon>Paenibacillaceae</taxon>
        <taxon>Aneurinibacillus group</taxon>
        <taxon>Aneurinibacillus</taxon>
    </lineage>
</organism>
<comment type="pathway">
    <text evidence="1">Amino-acid degradation; L-proline degradation into L-glutamate; L-glutamate from L-proline: step 1/2.</text>
</comment>
<keyword evidence="4 10" id="KW-0547">Nucleotide-binding</keyword>
<feature type="domain" description="Proline dehydrogenase" evidence="11">
    <location>
        <begin position="46"/>
        <end position="298"/>
    </location>
</feature>
<dbReference type="GO" id="GO:0004657">
    <property type="term" value="F:proline dehydrogenase activity"/>
    <property type="evidence" value="ECO:0007669"/>
    <property type="project" value="UniProtKB-EC"/>
</dbReference>
<evidence type="ECO:0000256" key="10">
    <source>
        <dbReference type="PIRSR" id="PIRSR000196-2"/>
    </source>
</evidence>
<keyword evidence="6" id="KW-0560">Oxidoreductase</keyword>
<evidence type="ECO:0000256" key="7">
    <source>
        <dbReference type="ARBA" id="ARBA00023062"/>
    </source>
</evidence>
<accession>A0A0D1UT86</accession>
<gene>
    <name evidence="12" type="ORF">AF333_12665</name>
    <name evidence="13" type="ORF">SAMN04487909_107107</name>
</gene>
<dbReference type="PATRIC" id="fig|47500.8.peg.4631"/>
<protein>
    <recommendedName>
        <fullName evidence="2">proline dehydrogenase</fullName>
        <ecNumber evidence="2">1.5.5.2</ecNumber>
    </recommendedName>
</protein>
<dbReference type="InterPro" id="IPR002872">
    <property type="entry name" value="Proline_DH_dom"/>
</dbReference>